<proteinExistence type="predicted"/>
<evidence type="ECO:0000313" key="1">
    <source>
        <dbReference type="EMBL" id="EET23478.1"/>
    </source>
</evidence>
<dbReference type="HOGENOM" id="CLU_3367981_0_0_6"/>
<protein>
    <submittedName>
        <fullName evidence="1">Uncharacterized protein</fullName>
    </submittedName>
</protein>
<accession>A0A0X1KYZ0</accession>
<organism evidence="1">
    <name type="scientific">Vibrio cholerae (strain MO10)</name>
    <dbReference type="NCBI Taxonomy" id="345072"/>
    <lineage>
        <taxon>Bacteria</taxon>
        <taxon>Pseudomonadati</taxon>
        <taxon>Pseudomonadota</taxon>
        <taxon>Gammaproteobacteria</taxon>
        <taxon>Vibrionales</taxon>
        <taxon>Vibrionaceae</taxon>
        <taxon>Vibrio</taxon>
    </lineage>
</organism>
<dbReference type="Proteomes" id="UP000004687">
    <property type="component" value="Unassembled WGS sequence"/>
</dbReference>
<dbReference type="EMBL" id="DS990136">
    <property type="protein sequence ID" value="EET23478.1"/>
    <property type="molecule type" value="Genomic_DNA"/>
</dbReference>
<reference evidence="1" key="1">
    <citation type="submission" date="2005-09" db="EMBL/GenBank/DDBJ databases">
        <title>Annotation of Vibrio cholerae MO10.</title>
        <authorList>
            <person name="Colwell R."/>
            <person name="Grim C.J."/>
            <person name="Young S."/>
            <person name="Jaffe D."/>
            <person name="Gnerre S."/>
            <person name="Berlin A."/>
            <person name="Heiman D."/>
            <person name="Hepburn T."/>
            <person name="Shea T."/>
            <person name="Sykes S."/>
            <person name="Yandava C."/>
            <person name="Alvarado L."/>
            <person name="Kodira C."/>
            <person name="Borodovsky M."/>
            <person name="Heidelberg J."/>
            <person name="Lander E."/>
            <person name="Galagan J."/>
            <person name="Nusbaum C."/>
            <person name="Birren B."/>
        </authorList>
    </citation>
    <scope>NUCLEOTIDE SEQUENCE [LARGE SCALE GENOMIC DNA]</scope>
    <source>
        <strain evidence="1">MO10</strain>
    </source>
</reference>
<name>A0A0X1KYZ0_VIBCO</name>
<sequence length="35" mass="4278">MKSFNPFFLYHFLFPDNINYVIGVNEHSQHRCSFK</sequence>
<gene>
    <name evidence="1" type="ORF">VchoM_01505</name>
</gene>
<dbReference type="AlphaFoldDB" id="A0A0X1KYZ0"/>
<reference evidence="1" key="2">
    <citation type="submission" date="2008-07" db="EMBL/GenBank/DDBJ databases">
        <authorList>
            <consortium name="Broad Institute Genome Sequencing Platform"/>
            <person name="Colwell R."/>
            <person name="Grim C.J."/>
            <person name="Young S."/>
            <person name="Jaffe D."/>
            <person name="Gnerre S."/>
            <person name="Berlin A."/>
            <person name="Heiman D."/>
            <person name="Hepburn T."/>
            <person name="Shea T."/>
            <person name="Sykes S."/>
            <person name="Alvarado L."/>
            <person name="Kodira C."/>
            <person name="Heidelberg J."/>
            <person name="Lander E."/>
            <person name="Galagan J."/>
            <person name="Nusbaum C."/>
            <person name="Birren B."/>
        </authorList>
    </citation>
    <scope>NUCLEOTIDE SEQUENCE [LARGE SCALE GENOMIC DNA]</scope>
    <source>
        <strain evidence="1">MO10</strain>
    </source>
</reference>